<name>A0A6J4H3W6_9ACTN</name>
<proteinExistence type="predicted"/>
<dbReference type="AlphaFoldDB" id="A0A6J4H3W6"/>
<organism evidence="1">
    <name type="scientific">uncultured Acidimicrobiales bacterium</name>
    <dbReference type="NCBI Taxonomy" id="310071"/>
    <lineage>
        <taxon>Bacteria</taxon>
        <taxon>Bacillati</taxon>
        <taxon>Actinomycetota</taxon>
        <taxon>Acidimicrobiia</taxon>
        <taxon>Acidimicrobiales</taxon>
        <taxon>environmental samples</taxon>
    </lineage>
</organism>
<dbReference type="EMBL" id="CADCTF010000011">
    <property type="protein sequence ID" value="CAA9213323.1"/>
    <property type="molecule type" value="Genomic_DNA"/>
</dbReference>
<protein>
    <submittedName>
        <fullName evidence="1">Uncharacterized protein</fullName>
    </submittedName>
</protein>
<reference evidence="1" key="1">
    <citation type="submission" date="2020-02" db="EMBL/GenBank/DDBJ databases">
        <authorList>
            <person name="Meier V. D."/>
        </authorList>
    </citation>
    <scope>NUCLEOTIDE SEQUENCE</scope>
    <source>
        <strain evidence="1">AVDCRST_MAG50</strain>
    </source>
</reference>
<sequence>MGAVDGSWGKISGHEAFSPCKSAAATSMTQPTAELSSMSSVLDDLLRRISTMAAEMSQETAEDDIASELYEVERSLSTAQRRLHKLLS</sequence>
<evidence type="ECO:0000313" key="1">
    <source>
        <dbReference type="EMBL" id="CAA9213323.1"/>
    </source>
</evidence>
<accession>A0A6J4H3W6</accession>
<gene>
    <name evidence="1" type="ORF">AVDCRST_MAG50-150</name>
</gene>